<feature type="disulfide bond" evidence="3">
    <location>
        <begin position="80"/>
        <end position="138"/>
    </location>
</feature>
<dbReference type="InterPro" id="IPR006072">
    <property type="entry name" value="Odorant/phero-bd_Lep"/>
</dbReference>
<dbReference type="SMART" id="SM00708">
    <property type="entry name" value="PhBP"/>
    <property type="match status" value="1"/>
</dbReference>
<name>A0A8S0YLC0_ARCPL</name>
<evidence type="ECO:0000256" key="3">
    <source>
        <dbReference type="PIRSR" id="PIRSR015604-1"/>
    </source>
</evidence>
<dbReference type="InterPro" id="IPR036728">
    <property type="entry name" value="PBP_GOBP_sf"/>
</dbReference>
<reference evidence="5 6" key="1">
    <citation type="submission" date="2020-04" db="EMBL/GenBank/DDBJ databases">
        <authorList>
            <person name="Wallbank WR R."/>
            <person name="Pardo Diaz C."/>
            <person name="Kozak K."/>
            <person name="Martin S."/>
            <person name="Jiggins C."/>
            <person name="Moest M."/>
            <person name="Warren A I."/>
            <person name="Byers J.R.P. K."/>
            <person name="Montejo-Kovacevich G."/>
            <person name="Yen C E."/>
        </authorList>
    </citation>
    <scope>NUCLEOTIDE SEQUENCE [LARGE SCALE GENOMIC DNA]</scope>
</reference>
<dbReference type="InterPro" id="IPR006170">
    <property type="entry name" value="PBP/GOBP"/>
</dbReference>
<dbReference type="CDD" id="cd23992">
    <property type="entry name" value="PBP_GOBP"/>
    <property type="match status" value="1"/>
</dbReference>
<evidence type="ECO:0008006" key="7">
    <source>
        <dbReference type="Google" id="ProtNLM"/>
    </source>
</evidence>
<evidence type="ECO:0000256" key="2">
    <source>
        <dbReference type="ARBA" id="ARBA00022448"/>
    </source>
</evidence>
<feature type="chain" id="PRO_5035773040" description="Pheromone binding protein 2" evidence="4">
    <location>
        <begin position="31"/>
        <end position="174"/>
    </location>
</feature>
<evidence type="ECO:0000256" key="4">
    <source>
        <dbReference type="SAM" id="SignalP"/>
    </source>
</evidence>
<comment type="caution">
    <text evidence="5">The sequence shown here is derived from an EMBL/GenBank/DDBJ whole genome shotgun (WGS) entry which is preliminary data.</text>
</comment>
<accession>A0A8S0YLC0</accession>
<organism evidence="5 6">
    <name type="scientific">Arctia plantaginis</name>
    <name type="common">Wood tiger moth</name>
    <name type="synonym">Phalaena plantaginis</name>
    <dbReference type="NCBI Taxonomy" id="874455"/>
    <lineage>
        <taxon>Eukaryota</taxon>
        <taxon>Metazoa</taxon>
        <taxon>Ecdysozoa</taxon>
        <taxon>Arthropoda</taxon>
        <taxon>Hexapoda</taxon>
        <taxon>Insecta</taxon>
        <taxon>Pterygota</taxon>
        <taxon>Neoptera</taxon>
        <taxon>Endopterygota</taxon>
        <taxon>Lepidoptera</taxon>
        <taxon>Glossata</taxon>
        <taxon>Ditrysia</taxon>
        <taxon>Noctuoidea</taxon>
        <taxon>Erebidae</taxon>
        <taxon>Arctiinae</taxon>
        <taxon>Arctia</taxon>
    </lineage>
</organism>
<dbReference type="SUPFAM" id="SSF47565">
    <property type="entry name" value="Insect pheromone/odorant-binding proteins"/>
    <property type="match status" value="1"/>
</dbReference>
<keyword evidence="3" id="KW-1015">Disulfide bond</keyword>
<evidence type="ECO:0000313" key="5">
    <source>
        <dbReference type="EMBL" id="CAB3219688.1"/>
    </source>
</evidence>
<protein>
    <recommendedName>
        <fullName evidence="7">Pheromone binding protein 2</fullName>
    </recommendedName>
</protein>
<dbReference type="PRINTS" id="PR00484">
    <property type="entry name" value="PBPGOBP"/>
</dbReference>
<evidence type="ECO:0000313" key="6">
    <source>
        <dbReference type="Proteomes" id="UP000494106"/>
    </source>
</evidence>
<sequence>MLTFDKMTTNTKWRAVLLICTVISLREVTGSKEVMTKLTGGFAKVLESCKNELGIGDSIVQEFYGYWREDYALVNRDMGCMIICMASKLDLLNDEMKMHHGNAHEFARAHGADDDTAKQIVTILHECESSPSTEDDPCLRALEISKCFRSRIHELKWAPNMEVVLEEVMTGVKT</sequence>
<dbReference type="Pfam" id="PF01395">
    <property type="entry name" value="PBP_GOBP"/>
    <property type="match status" value="1"/>
</dbReference>
<gene>
    <name evidence="5" type="ORF">APLA_LOCUS4</name>
</gene>
<feature type="signal peptide" evidence="4">
    <location>
        <begin position="1"/>
        <end position="30"/>
    </location>
</feature>
<evidence type="ECO:0000256" key="1">
    <source>
        <dbReference type="ARBA" id="ARBA00008098"/>
    </source>
</evidence>
<keyword evidence="2" id="KW-0813">Transport</keyword>
<dbReference type="Gene3D" id="1.10.238.20">
    <property type="entry name" value="Pheromone/general odorant binding protein domain"/>
    <property type="match status" value="1"/>
</dbReference>
<dbReference type="AlphaFoldDB" id="A0A8S0YLC0"/>
<dbReference type="Proteomes" id="UP000494106">
    <property type="component" value="Unassembled WGS sequence"/>
</dbReference>
<proteinExistence type="inferred from homology"/>
<dbReference type="GO" id="GO:0005549">
    <property type="term" value="F:odorant binding"/>
    <property type="evidence" value="ECO:0007669"/>
    <property type="project" value="InterPro"/>
</dbReference>
<keyword evidence="6" id="KW-1185">Reference proteome</keyword>
<dbReference type="PIRSF" id="PIRSF015604">
    <property type="entry name" value="Odorant/phero_bd"/>
    <property type="match status" value="1"/>
</dbReference>
<feature type="disulfide bond" evidence="3">
    <location>
        <begin position="49"/>
        <end position="84"/>
    </location>
</feature>
<dbReference type="EMBL" id="CADEBC010000002">
    <property type="protein sequence ID" value="CAB3219688.1"/>
    <property type="molecule type" value="Genomic_DNA"/>
</dbReference>
<comment type="similarity">
    <text evidence="1">Belongs to the PBP/GOBP family.</text>
</comment>
<keyword evidence="4" id="KW-0732">Signal</keyword>
<feature type="disulfide bond" evidence="3">
    <location>
        <begin position="127"/>
        <end position="147"/>
    </location>
</feature>
<dbReference type="OrthoDB" id="7413278at2759"/>